<feature type="compositionally biased region" description="Low complexity" evidence="1">
    <location>
        <begin position="71"/>
        <end position="92"/>
    </location>
</feature>
<feature type="compositionally biased region" description="Low complexity" evidence="1">
    <location>
        <begin position="29"/>
        <end position="48"/>
    </location>
</feature>
<evidence type="ECO:0000259" key="2">
    <source>
        <dbReference type="Pfam" id="PF06904"/>
    </source>
</evidence>
<reference evidence="3 4" key="1">
    <citation type="submission" date="2014-09" db="EMBL/GenBank/DDBJ databases">
        <authorList>
            <person name="McGinnis J.M."/>
            <person name="Wolfgang W.J."/>
        </authorList>
    </citation>
    <scope>NUCLEOTIDE SEQUENCE [LARGE SCALE GENOMIC DNA]</scope>
    <source>
        <strain evidence="3 4">HAMBI 3106</strain>
    </source>
</reference>
<dbReference type="Pfam" id="PF06904">
    <property type="entry name" value="Extensin-like_C"/>
    <property type="match status" value="1"/>
</dbReference>
<reference evidence="3 4" key="2">
    <citation type="submission" date="2014-10" db="EMBL/GenBank/DDBJ databases">
        <title>Paracoccus sanguinis sp. nov., isolated from clinical specimens of New York State patients.</title>
        <authorList>
            <person name="Mingle L.A."/>
            <person name="Cole J.A."/>
            <person name="Lapierre P."/>
            <person name="Musser K.A."/>
        </authorList>
    </citation>
    <scope>NUCLEOTIDE SEQUENCE [LARGE SCALE GENOMIC DNA]</scope>
    <source>
        <strain evidence="3 4">HAMBI 3106</strain>
    </source>
</reference>
<keyword evidence="4" id="KW-1185">Reference proteome</keyword>
<dbReference type="AlphaFoldDB" id="A0A099FBZ1"/>
<feature type="compositionally biased region" description="Pro residues" evidence="1">
    <location>
        <begin position="111"/>
        <end position="131"/>
    </location>
</feature>
<organism evidence="3 4">
    <name type="scientific">Paracoccus sphaerophysae</name>
    <dbReference type="NCBI Taxonomy" id="690417"/>
    <lineage>
        <taxon>Bacteria</taxon>
        <taxon>Pseudomonadati</taxon>
        <taxon>Pseudomonadota</taxon>
        <taxon>Alphaproteobacteria</taxon>
        <taxon>Rhodobacterales</taxon>
        <taxon>Paracoccaceae</taxon>
        <taxon>Paracoccus</taxon>
    </lineage>
</organism>
<gene>
    <name evidence="3" type="ORF">IC63_08095</name>
</gene>
<evidence type="ECO:0000256" key="1">
    <source>
        <dbReference type="SAM" id="MobiDB-lite"/>
    </source>
</evidence>
<feature type="compositionally biased region" description="Pro residues" evidence="1">
    <location>
        <begin position="60"/>
        <end position="70"/>
    </location>
</feature>
<proteinExistence type="predicted"/>
<dbReference type="InterPro" id="IPR009683">
    <property type="entry name" value="Extensin-like_C"/>
</dbReference>
<feature type="domain" description="Extensin-like C-terminal" evidence="2">
    <location>
        <begin position="143"/>
        <end position="324"/>
    </location>
</feature>
<name>A0A099FBZ1_9RHOB</name>
<evidence type="ECO:0000313" key="4">
    <source>
        <dbReference type="Proteomes" id="UP000029917"/>
    </source>
</evidence>
<feature type="region of interest" description="Disordered" evidence="1">
    <location>
        <begin position="1"/>
        <end position="134"/>
    </location>
</feature>
<sequence>MAALPAAAQVSDAPAPRPVAETPAPGPARPAARPAGAAGDAAAPPSRAQGVSQGRLIPPEEMPAAPPAAQPPVAAGADAGPSPGAPKADAAPSQAPPTSDAAPSQGALIPLAPPAPPEPSAPPVPLGPPVPETLRETDFDHAACRLELRRLGAVYREIPAITDPAQRDCGIARPLELTEILPGIALEGGAAMRCDAARALAHWMRDVVVPSAGHLPNSPRLTSLALGTTYHCRGVLGNGTPQNLSEHAVGNAIDIAAFGFDDGSRIEIAPPGDRGDMAVAFQNAVQGAACLFFSTVLGPGSNAAHDDHLHLDIKARRGGFRLCQ</sequence>
<evidence type="ECO:0000313" key="3">
    <source>
        <dbReference type="EMBL" id="KGJ07577.1"/>
    </source>
</evidence>
<comment type="caution">
    <text evidence="3">The sequence shown here is derived from an EMBL/GenBank/DDBJ whole genome shotgun (WGS) entry which is preliminary data.</text>
</comment>
<dbReference type="EMBL" id="JRKS01000019">
    <property type="protein sequence ID" value="KGJ07577.1"/>
    <property type="molecule type" value="Genomic_DNA"/>
</dbReference>
<dbReference type="STRING" id="690417.IC63_08095"/>
<accession>A0A099FBZ1</accession>
<dbReference type="Proteomes" id="UP000029917">
    <property type="component" value="Unassembled WGS sequence"/>
</dbReference>
<protein>
    <recommendedName>
        <fullName evidence="2">Extensin-like C-terminal domain-containing protein</fullName>
    </recommendedName>
</protein>